<protein>
    <submittedName>
        <fullName evidence="1">HNH endonuclease</fullName>
    </submittedName>
</protein>
<keyword evidence="1" id="KW-0255">Endonuclease</keyword>
<dbReference type="GO" id="GO:0004519">
    <property type="term" value="F:endonuclease activity"/>
    <property type="evidence" value="ECO:0007669"/>
    <property type="project" value="UniProtKB-KW"/>
</dbReference>
<proteinExistence type="predicted"/>
<evidence type="ECO:0000313" key="2">
    <source>
        <dbReference type="Proteomes" id="UP001623041"/>
    </source>
</evidence>
<keyword evidence="1" id="KW-0540">Nuclease</keyword>
<dbReference type="RefSeq" id="WP_406580111.1">
    <property type="nucleotide sequence ID" value="NZ_JBJHQH010000005.1"/>
</dbReference>
<reference evidence="1 2" key="1">
    <citation type="submission" date="2024-11" db="EMBL/GenBank/DDBJ databases">
        <authorList>
            <person name="Lucas J.A."/>
        </authorList>
    </citation>
    <scope>NUCLEOTIDE SEQUENCE [LARGE SCALE GENOMIC DNA]</scope>
    <source>
        <strain evidence="1 2">Z 5.4</strain>
    </source>
</reference>
<keyword evidence="1" id="KW-0378">Hydrolase</keyword>
<name>A0ABW8RDB0_9BACI</name>
<comment type="caution">
    <text evidence="1">The sequence shown here is derived from an EMBL/GenBank/DDBJ whole genome shotgun (WGS) entry which is preliminary data.</text>
</comment>
<sequence length="322" mass="34381">MTGIKKTGSFLGKVAGAITGEPIKFLGKKLNNAYIQEIGDGIKTATTNTGTTIGSIAEGTWNTASGLINKDEDKRDEGVKELKNTTIQTAKGMGQSIKSTYRNGKDVVQGVATNDKDKLIKGAKGIGKTVAVAALAVGVLDALDVVDLDGVDHHVQAETIDSNMGRVDADGAAEIGDPEDGQIHPIETRNEELAGDHHPVTGVEFESKVVTLPTGEVIEGVFPEFDSEYTTTLPESLYLESDGTHFSYANEQLAEAINHHPELGNDFTESQRAQIFANETPEGYTWHHSEETGKLELVDEEIHAGTGHTGGRELWGGGSENR</sequence>
<dbReference type="Pfam" id="PF12639">
    <property type="entry name" value="Colicin-DNase"/>
    <property type="match status" value="1"/>
</dbReference>
<dbReference type="Proteomes" id="UP001623041">
    <property type="component" value="Unassembled WGS sequence"/>
</dbReference>
<dbReference type="EMBL" id="JBJHQH010000005">
    <property type="protein sequence ID" value="MFK9091459.1"/>
    <property type="molecule type" value="Genomic_DNA"/>
</dbReference>
<keyword evidence="2" id="KW-1185">Reference proteome</keyword>
<accession>A0ABW8RDB0</accession>
<organism evidence="1 2">
    <name type="scientific">Bacillus salipaludis</name>
    <dbReference type="NCBI Taxonomy" id="2547811"/>
    <lineage>
        <taxon>Bacteria</taxon>
        <taxon>Bacillati</taxon>
        <taxon>Bacillota</taxon>
        <taxon>Bacilli</taxon>
        <taxon>Bacillales</taxon>
        <taxon>Bacillaceae</taxon>
        <taxon>Bacillus</taxon>
    </lineage>
</organism>
<gene>
    <name evidence="1" type="ORF">ACJEBI_08195</name>
</gene>
<evidence type="ECO:0000313" key="1">
    <source>
        <dbReference type="EMBL" id="MFK9091459.1"/>
    </source>
</evidence>